<keyword evidence="7" id="KW-1185">Reference proteome</keyword>
<evidence type="ECO:0000256" key="2">
    <source>
        <dbReference type="ARBA" id="ARBA00022643"/>
    </source>
</evidence>
<dbReference type="EMBL" id="PDCP01000031">
    <property type="protein sequence ID" value="PEG36807.1"/>
    <property type="molecule type" value="Genomic_DNA"/>
</dbReference>
<dbReference type="InterPro" id="IPR011251">
    <property type="entry name" value="Luciferase-like_dom"/>
</dbReference>
<sequence length="370" mass="40564">MGKIATAYRSENKANMSSSEVSSRPGIQFGLSLPNRAVLFGLPAEELIEAGVSAENTGLFGSLWVGDNLLSKPRLESVVTLTALAMRTHLVRLGTISMATFAMRNPVFFAAQWASLDLVSGGRTILSVCNGGAASASPRHAAELAVTGVASNERVARLEEGIEIVRRCWADGTATYNGTFYQFEDIEVLPKPAQPKIPIIIAVSPAADKPKIEERALRRVARLADGWQTVFEPVDRIARRWQDIQRYADEYGRAGEIGHLSQHIMIKIDDDADRGMADGTRFLRKYYGEKSWQTSAQYLPNFLAAGPPSQIADWITRRIDAGVNVPVVRFVDIDQDTQLERFCAEVVPSIARHADISRVEPTPSAQLARG</sequence>
<reference evidence="6 7" key="1">
    <citation type="submission" date="2017-10" db="EMBL/GenBank/DDBJ databases">
        <title>The new phylogeny of genus Mycobacterium.</title>
        <authorList>
            <person name="Tortoli E."/>
            <person name="Trovato A."/>
            <person name="Cirillo D.M."/>
        </authorList>
    </citation>
    <scope>NUCLEOTIDE SEQUENCE [LARGE SCALE GENOMIC DNA]</scope>
    <source>
        <strain evidence="6 7">CCUG37673</strain>
    </source>
</reference>
<keyword evidence="4" id="KW-0503">Monooxygenase</keyword>
<keyword evidence="3" id="KW-0560">Oxidoreductase</keyword>
<dbReference type="InterPro" id="IPR050172">
    <property type="entry name" value="SsuD_RutA_monooxygenase"/>
</dbReference>
<evidence type="ECO:0000256" key="3">
    <source>
        <dbReference type="ARBA" id="ARBA00023002"/>
    </source>
</evidence>
<dbReference type="InterPro" id="IPR036661">
    <property type="entry name" value="Luciferase-like_sf"/>
</dbReference>
<protein>
    <recommendedName>
        <fullName evidence="5">Luciferase-like domain-containing protein</fullName>
    </recommendedName>
</protein>
<dbReference type="PANTHER" id="PTHR42847:SF4">
    <property type="entry name" value="ALKANESULFONATE MONOOXYGENASE-RELATED"/>
    <property type="match status" value="1"/>
</dbReference>
<dbReference type="Gene3D" id="3.20.20.30">
    <property type="entry name" value="Luciferase-like domain"/>
    <property type="match status" value="1"/>
</dbReference>
<name>A0A2A7MZ77_MYCAG</name>
<evidence type="ECO:0000256" key="1">
    <source>
        <dbReference type="ARBA" id="ARBA00022630"/>
    </source>
</evidence>
<dbReference type="GO" id="GO:0046306">
    <property type="term" value="P:alkanesulfonate catabolic process"/>
    <property type="evidence" value="ECO:0007669"/>
    <property type="project" value="TreeGrafter"/>
</dbReference>
<evidence type="ECO:0000313" key="6">
    <source>
        <dbReference type="EMBL" id="PEG36807.1"/>
    </source>
</evidence>
<dbReference type="Pfam" id="PF00296">
    <property type="entry name" value="Bac_luciferase"/>
    <property type="match status" value="1"/>
</dbReference>
<keyword evidence="2" id="KW-0288">FMN</keyword>
<evidence type="ECO:0000313" key="7">
    <source>
        <dbReference type="Proteomes" id="UP000220914"/>
    </source>
</evidence>
<dbReference type="AlphaFoldDB" id="A0A2A7MZ77"/>
<dbReference type="GO" id="GO:0008726">
    <property type="term" value="F:alkanesulfonate monooxygenase activity"/>
    <property type="evidence" value="ECO:0007669"/>
    <property type="project" value="TreeGrafter"/>
</dbReference>
<proteinExistence type="predicted"/>
<comment type="caution">
    <text evidence="6">The sequence shown here is derived from an EMBL/GenBank/DDBJ whole genome shotgun (WGS) entry which is preliminary data.</text>
</comment>
<dbReference type="PANTHER" id="PTHR42847">
    <property type="entry name" value="ALKANESULFONATE MONOOXYGENASE"/>
    <property type="match status" value="1"/>
</dbReference>
<accession>A0A2A7MZ77</accession>
<dbReference type="SUPFAM" id="SSF51679">
    <property type="entry name" value="Bacterial luciferase-like"/>
    <property type="match status" value="1"/>
</dbReference>
<evidence type="ECO:0000256" key="4">
    <source>
        <dbReference type="ARBA" id="ARBA00023033"/>
    </source>
</evidence>
<feature type="domain" description="Luciferase-like" evidence="5">
    <location>
        <begin position="43"/>
        <end position="322"/>
    </location>
</feature>
<dbReference type="Proteomes" id="UP000220914">
    <property type="component" value="Unassembled WGS sequence"/>
</dbReference>
<evidence type="ECO:0000259" key="5">
    <source>
        <dbReference type="Pfam" id="PF00296"/>
    </source>
</evidence>
<keyword evidence="1" id="KW-0285">Flavoprotein</keyword>
<organism evidence="6 7">
    <name type="scientific">Mycolicibacterium agri</name>
    <name type="common">Mycobacterium agri</name>
    <dbReference type="NCBI Taxonomy" id="36811"/>
    <lineage>
        <taxon>Bacteria</taxon>
        <taxon>Bacillati</taxon>
        <taxon>Actinomycetota</taxon>
        <taxon>Actinomycetes</taxon>
        <taxon>Mycobacteriales</taxon>
        <taxon>Mycobacteriaceae</taxon>
        <taxon>Mycolicibacterium</taxon>
    </lineage>
</organism>
<gene>
    <name evidence="6" type="ORF">CQY20_17800</name>
</gene>